<organism evidence="2 3">
    <name type="scientific">Algoriphagus pacificus</name>
    <dbReference type="NCBI Taxonomy" id="2811234"/>
    <lineage>
        <taxon>Bacteria</taxon>
        <taxon>Pseudomonadati</taxon>
        <taxon>Bacteroidota</taxon>
        <taxon>Cytophagia</taxon>
        <taxon>Cytophagales</taxon>
        <taxon>Cyclobacteriaceae</taxon>
        <taxon>Algoriphagus</taxon>
    </lineage>
</organism>
<feature type="transmembrane region" description="Helical" evidence="1">
    <location>
        <begin position="180"/>
        <end position="203"/>
    </location>
</feature>
<evidence type="ECO:0000313" key="3">
    <source>
        <dbReference type="Proteomes" id="UP000664480"/>
    </source>
</evidence>
<dbReference type="RefSeq" id="WP_206588206.1">
    <property type="nucleotide sequence ID" value="NZ_JAFKCU010000006.1"/>
</dbReference>
<feature type="transmembrane region" description="Helical" evidence="1">
    <location>
        <begin position="53"/>
        <end position="71"/>
    </location>
</feature>
<name>A0ABS3CKA7_9BACT</name>
<evidence type="ECO:0000313" key="2">
    <source>
        <dbReference type="EMBL" id="MBN7817538.1"/>
    </source>
</evidence>
<feature type="transmembrane region" description="Helical" evidence="1">
    <location>
        <begin position="271"/>
        <end position="289"/>
    </location>
</feature>
<feature type="transmembrane region" description="Helical" evidence="1">
    <location>
        <begin position="360"/>
        <end position="379"/>
    </location>
</feature>
<dbReference type="Proteomes" id="UP000664480">
    <property type="component" value="Unassembled WGS sequence"/>
</dbReference>
<feature type="transmembrane region" description="Helical" evidence="1">
    <location>
        <begin position="78"/>
        <end position="97"/>
    </location>
</feature>
<protein>
    <submittedName>
        <fullName evidence="2">Uncharacterized protein</fullName>
    </submittedName>
</protein>
<keyword evidence="3" id="KW-1185">Reference proteome</keyword>
<dbReference type="EMBL" id="JAFKCU010000006">
    <property type="protein sequence ID" value="MBN7817538.1"/>
    <property type="molecule type" value="Genomic_DNA"/>
</dbReference>
<gene>
    <name evidence="2" type="ORF">J0A69_19000</name>
</gene>
<evidence type="ECO:0000256" key="1">
    <source>
        <dbReference type="SAM" id="Phobius"/>
    </source>
</evidence>
<feature type="transmembrane region" description="Helical" evidence="1">
    <location>
        <begin position="327"/>
        <end position="348"/>
    </location>
</feature>
<keyword evidence="1" id="KW-0812">Transmembrane</keyword>
<keyword evidence="1" id="KW-1133">Transmembrane helix</keyword>
<sequence>MKTLNFPSFGRILLHIAVVLLYLGTIAFLFRGLGFIDVKDHNFLLIDYLDAGYFPLPPGYYLMIYLVDLIIRIKYPFVASSILVLTLFLWWKFKLLYSWLLSSIKIKEAYLSFIALGFLFLSPIYIPAIDGDFWYLGKFTQTIWHNSTLICVFPFCILLTKETLKWLENGDFSKLLMMFFWALAIILIKPSFLFCYIPTLPILILWRDRRLSSQLLWATGFSVLLFILLLVEKELIFSWDPMQDELYTDAEKSKVVFNPFRVWLYYSKEPIFDFVGSFPLVIVFFLYWCQEGLNSTFFKFTCLLLFFAIMVYLVFAETGFRELHGNFYWQIPIALFLNSLSILIIVLADLSKNGKTKLKHYIFFLVYVLQVCLGLGYWLRIFVERTLS</sequence>
<feature type="transmembrane region" description="Helical" evidence="1">
    <location>
        <begin position="215"/>
        <end position="231"/>
    </location>
</feature>
<feature type="transmembrane region" description="Helical" evidence="1">
    <location>
        <begin position="12"/>
        <end position="33"/>
    </location>
</feature>
<feature type="transmembrane region" description="Helical" evidence="1">
    <location>
        <begin position="296"/>
        <end position="315"/>
    </location>
</feature>
<proteinExistence type="predicted"/>
<reference evidence="2 3" key="1">
    <citation type="submission" date="2021-03" db="EMBL/GenBank/DDBJ databases">
        <title>novel species isolated from a fishpond in China.</title>
        <authorList>
            <person name="Lu H."/>
            <person name="Cai Z."/>
        </authorList>
    </citation>
    <scope>NUCLEOTIDE SEQUENCE [LARGE SCALE GENOMIC DNA]</scope>
    <source>
        <strain evidence="2 3">YJ13C</strain>
    </source>
</reference>
<keyword evidence="1" id="KW-0472">Membrane</keyword>
<feature type="transmembrane region" description="Helical" evidence="1">
    <location>
        <begin position="109"/>
        <end position="130"/>
    </location>
</feature>
<comment type="caution">
    <text evidence="2">The sequence shown here is derived from an EMBL/GenBank/DDBJ whole genome shotgun (WGS) entry which is preliminary data.</text>
</comment>
<accession>A0ABS3CKA7</accession>
<feature type="transmembrane region" description="Helical" evidence="1">
    <location>
        <begin position="142"/>
        <end position="160"/>
    </location>
</feature>